<name>A0A916UCF9_9ACTN</name>
<sequence length="190" mass="20486">MVSDAVVSAMSASFRLCICLSGTDGTLPALQHELISFCAMNDSQRVDVAEPSSGTYLGLISLNQEVTTIARQSGIPQGLAELLKIRASQMNGCIHSLQVHTAESTQSGEDRDRLAVLPVWRRSSLFSPLERAALALTEAITALPGQDVPPAIIREARTVLTHDQFVAVSWIAVMINSWNRLSMISGRPVS</sequence>
<dbReference type="AlphaFoldDB" id="A0A916UCF9"/>
<dbReference type="Gene3D" id="1.20.1290.10">
    <property type="entry name" value="AhpD-like"/>
    <property type="match status" value="1"/>
</dbReference>
<evidence type="ECO:0000313" key="3">
    <source>
        <dbReference type="Proteomes" id="UP000641514"/>
    </source>
</evidence>
<dbReference type="SUPFAM" id="SSF69118">
    <property type="entry name" value="AhpD-like"/>
    <property type="match status" value="1"/>
</dbReference>
<comment type="caution">
    <text evidence="2">The sequence shown here is derived from an EMBL/GenBank/DDBJ whole genome shotgun (WGS) entry which is preliminary data.</text>
</comment>
<evidence type="ECO:0000259" key="1">
    <source>
        <dbReference type="Pfam" id="PF02627"/>
    </source>
</evidence>
<keyword evidence="3" id="KW-1185">Reference proteome</keyword>
<dbReference type="InterPro" id="IPR029032">
    <property type="entry name" value="AhpD-like"/>
</dbReference>
<dbReference type="PANTHER" id="PTHR35446">
    <property type="entry name" value="SI:CH211-175M2.5"/>
    <property type="match status" value="1"/>
</dbReference>
<protein>
    <recommendedName>
        <fullName evidence="1">Carboxymuconolactone decarboxylase-like domain-containing protein</fullName>
    </recommendedName>
</protein>
<dbReference type="InterPro" id="IPR003779">
    <property type="entry name" value="CMD-like"/>
</dbReference>
<proteinExistence type="predicted"/>
<dbReference type="NCBIfam" id="TIGR00778">
    <property type="entry name" value="ahpD_dom"/>
    <property type="match status" value="1"/>
</dbReference>
<accession>A0A916UCF9</accession>
<reference evidence="2" key="2">
    <citation type="submission" date="2020-09" db="EMBL/GenBank/DDBJ databases">
        <authorList>
            <person name="Sun Q."/>
            <person name="Zhou Y."/>
        </authorList>
    </citation>
    <scope>NUCLEOTIDE SEQUENCE</scope>
    <source>
        <strain evidence="2">CGMCC 1.15478</strain>
    </source>
</reference>
<evidence type="ECO:0000313" key="2">
    <source>
        <dbReference type="EMBL" id="GGC68368.1"/>
    </source>
</evidence>
<dbReference type="EMBL" id="BMJH01000002">
    <property type="protein sequence ID" value="GGC68368.1"/>
    <property type="molecule type" value="Genomic_DNA"/>
</dbReference>
<dbReference type="InterPro" id="IPR004675">
    <property type="entry name" value="AhpD_core"/>
</dbReference>
<organism evidence="2 3">
    <name type="scientific">Hoyosella rhizosphaerae</name>
    <dbReference type="NCBI Taxonomy" id="1755582"/>
    <lineage>
        <taxon>Bacteria</taxon>
        <taxon>Bacillati</taxon>
        <taxon>Actinomycetota</taxon>
        <taxon>Actinomycetes</taxon>
        <taxon>Mycobacteriales</taxon>
        <taxon>Hoyosellaceae</taxon>
        <taxon>Hoyosella</taxon>
    </lineage>
</organism>
<feature type="domain" description="Carboxymuconolactone decarboxylase-like" evidence="1">
    <location>
        <begin position="70"/>
        <end position="138"/>
    </location>
</feature>
<dbReference type="Pfam" id="PF02627">
    <property type="entry name" value="CMD"/>
    <property type="match status" value="1"/>
</dbReference>
<reference evidence="2" key="1">
    <citation type="journal article" date="2014" name="Int. J. Syst. Evol. Microbiol.">
        <title>Complete genome sequence of Corynebacterium casei LMG S-19264T (=DSM 44701T), isolated from a smear-ripened cheese.</title>
        <authorList>
            <consortium name="US DOE Joint Genome Institute (JGI-PGF)"/>
            <person name="Walter F."/>
            <person name="Albersmeier A."/>
            <person name="Kalinowski J."/>
            <person name="Ruckert C."/>
        </authorList>
    </citation>
    <scope>NUCLEOTIDE SEQUENCE</scope>
    <source>
        <strain evidence="2">CGMCC 1.15478</strain>
    </source>
</reference>
<dbReference type="Proteomes" id="UP000641514">
    <property type="component" value="Unassembled WGS sequence"/>
</dbReference>
<dbReference type="PANTHER" id="PTHR35446:SF2">
    <property type="entry name" value="CARBOXYMUCONOLACTONE DECARBOXYLASE-LIKE DOMAIN-CONTAINING PROTEIN"/>
    <property type="match status" value="1"/>
</dbReference>
<dbReference type="GO" id="GO:0051920">
    <property type="term" value="F:peroxiredoxin activity"/>
    <property type="evidence" value="ECO:0007669"/>
    <property type="project" value="InterPro"/>
</dbReference>
<gene>
    <name evidence="2" type="ORF">GCM10011410_21390</name>
</gene>